<organism evidence="1 2">
    <name type="scientific">Glonium stellatum</name>
    <dbReference type="NCBI Taxonomy" id="574774"/>
    <lineage>
        <taxon>Eukaryota</taxon>
        <taxon>Fungi</taxon>
        <taxon>Dikarya</taxon>
        <taxon>Ascomycota</taxon>
        <taxon>Pezizomycotina</taxon>
        <taxon>Dothideomycetes</taxon>
        <taxon>Pleosporomycetidae</taxon>
        <taxon>Gloniales</taxon>
        <taxon>Gloniaceae</taxon>
        <taxon>Glonium</taxon>
    </lineage>
</organism>
<proteinExistence type="predicted"/>
<dbReference type="AlphaFoldDB" id="A0A8E2EUN2"/>
<dbReference type="EMBL" id="KV750343">
    <property type="protein sequence ID" value="OCL05232.1"/>
    <property type="molecule type" value="Genomic_DNA"/>
</dbReference>
<dbReference type="Gene3D" id="3.40.50.150">
    <property type="entry name" value="Vaccinia Virus protein VP39"/>
    <property type="match status" value="1"/>
</dbReference>
<gene>
    <name evidence="1" type="ORF">AOQ84DRAFT_414080</name>
</gene>
<reference evidence="1 2" key="1">
    <citation type="journal article" date="2016" name="Nat. Commun.">
        <title>Ectomycorrhizal ecology is imprinted in the genome of the dominant symbiotic fungus Cenococcum geophilum.</title>
        <authorList>
            <consortium name="DOE Joint Genome Institute"/>
            <person name="Peter M."/>
            <person name="Kohler A."/>
            <person name="Ohm R.A."/>
            <person name="Kuo A."/>
            <person name="Krutzmann J."/>
            <person name="Morin E."/>
            <person name="Arend M."/>
            <person name="Barry K.W."/>
            <person name="Binder M."/>
            <person name="Choi C."/>
            <person name="Clum A."/>
            <person name="Copeland A."/>
            <person name="Grisel N."/>
            <person name="Haridas S."/>
            <person name="Kipfer T."/>
            <person name="LaButti K."/>
            <person name="Lindquist E."/>
            <person name="Lipzen A."/>
            <person name="Maire R."/>
            <person name="Meier B."/>
            <person name="Mihaltcheva S."/>
            <person name="Molinier V."/>
            <person name="Murat C."/>
            <person name="Poggeler S."/>
            <person name="Quandt C.A."/>
            <person name="Sperisen C."/>
            <person name="Tritt A."/>
            <person name="Tisserant E."/>
            <person name="Crous P.W."/>
            <person name="Henrissat B."/>
            <person name="Nehls U."/>
            <person name="Egli S."/>
            <person name="Spatafora J.W."/>
            <person name="Grigoriev I.V."/>
            <person name="Martin F.M."/>
        </authorList>
    </citation>
    <scope>NUCLEOTIDE SEQUENCE [LARGE SCALE GENOMIC DNA]</scope>
    <source>
        <strain evidence="1 2">CBS 207.34</strain>
    </source>
</reference>
<dbReference type="InterPro" id="IPR029063">
    <property type="entry name" value="SAM-dependent_MTases_sf"/>
</dbReference>
<dbReference type="OrthoDB" id="417125at2759"/>
<evidence type="ECO:0008006" key="3">
    <source>
        <dbReference type="Google" id="ProtNLM"/>
    </source>
</evidence>
<evidence type="ECO:0000313" key="2">
    <source>
        <dbReference type="Proteomes" id="UP000250140"/>
    </source>
</evidence>
<sequence length="142" mass="16953">LTEILTKHPDAINFLQHRPFQRQKFDFIFCDGQVLRMHVRAEYRETSEASRLLTNQLVLAMQWIRQDGKMVMLLHKADAWDTVALFYTFSKFSSLQLFRPKKKHSIRSSFSPSPKEYSLRVQRRCVLWPLEGGMAYRCLWKQ</sequence>
<keyword evidence="2" id="KW-1185">Reference proteome</keyword>
<protein>
    <recommendedName>
        <fullName evidence="3">Ribosomal RNA methyltransferase FtsJ domain-containing protein</fullName>
    </recommendedName>
</protein>
<name>A0A8E2EUN2_9PEZI</name>
<accession>A0A8E2EUN2</accession>
<evidence type="ECO:0000313" key="1">
    <source>
        <dbReference type="EMBL" id="OCL05232.1"/>
    </source>
</evidence>
<dbReference type="Proteomes" id="UP000250140">
    <property type="component" value="Unassembled WGS sequence"/>
</dbReference>
<feature type="non-terminal residue" evidence="1">
    <location>
        <position position="1"/>
    </location>
</feature>